<evidence type="ECO:0000313" key="8">
    <source>
        <dbReference type="Proteomes" id="UP000580474"/>
    </source>
</evidence>
<evidence type="ECO:0000256" key="2">
    <source>
        <dbReference type="ARBA" id="ARBA00022723"/>
    </source>
</evidence>
<keyword evidence="3 5" id="KW-0460">Magnesium</keyword>
<protein>
    <submittedName>
        <fullName evidence="7">(S)-citramalyl-CoA lyase</fullName>
        <ecNumber evidence="7">4.1.3.25</ecNumber>
    </submittedName>
</protein>
<evidence type="ECO:0000313" key="7">
    <source>
        <dbReference type="EMBL" id="MBB5068813.1"/>
    </source>
</evidence>
<keyword evidence="8" id="KW-1185">Reference proteome</keyword>
<dbReference type="InterPro" id="IPR015813">
    <property type="entry name" value="Pyrv/PenolPyrv_kinase-like_dom"/>
</dbReference>
<sequence>MIEGDVETAVRAARSWMYTPGTKPELVDSAARSGADAVILDLDESVRPEDEAIARGMVIDHVTTARREDLVTAVRINSASTAAGLADLTALISASVAPDVLVLPKMESAGALGVIENLLFEASSRTMLVPLIETARGLRELPRILASQHRVVAVLVGAAGLVTSLGVAGDWESLRSVRGSIVLAADAVDLVAIDAPFFDSGDPIGLAAETRSAAKLGFSAKAAIHPEQARAINTAFAPTEDQLTWAHQVMSLYAAGGGELAGEVVDDALAHRARRYLRRNLSVDTLSPA</sequence>
<dbReference type="PANTHER" id="PTHR32308">
    <property type="entry name" value="LYASE BETA SUBUNIT, PUTATIVE (AFU_ORTHOLOGUE AFUA_4G13030)-RELATED"/>
    <property type="match status" value="1"/>
</dbReference>
<dbReference type="Gene3D" id="3.20.20.60">
    <property type="entry name" value="Phosphoenolpyruvate-binding domains"/>
    <property type="match status" value="1"/>
</dbReference>
<dbReference type="Proteomes" id="UP000580474">
    <property type="component" value="Unassembled WGS sequence"/>
</dbReference>
<dbReference type="Pfam" id="PF03328">
    <property type="entry name" value="HpcH_HpaI"/>
    <property type="match status" value="1"/>
</dbReference>
<keyword evidence="2 5" id="KW-0479">Metal-binding</keyword>
<dbReference type="InterPro" id="IPR011206">
    <property type="entry name" value="Citrate_lyase_beta/mcl1/mcl2"/>
</dbReference>
<feature type="binding site" evidence="4">
    <location>
        <position position="75"/>
    </location>
    <ligand>
        <name>substrate</name>
    </ligand>
</feature>
<reference evidence="7 8" key="1">
    <citation type="submission" date="2020-08" db="EMBL/GenBank/DDBJ databases">
        <title>Sequencing the genomes of 1000 actinobacteria strains.</title>
        <authorList>
            <person name="Klenk H.-P."/>
        </authorList>
    </citation>
    <scope>NUCLEOTIDE SEQUENCE [LARGE SCALE GENOMIC DNA]</scope>
    <source>
        <strain evidence="7 8">DSM 45582</strain>
    </source>
</reference>
<evidence type="ECO:0000256" key="1">
    <source>
        <dbReference type="ARBA" id="ARBA00001946"/>
    </source>
</evidence>
<proteinExistence type="predicted"/>
<dbReference type="EMBL" id="JACHIV010000001">
    <property type="protein sequence ID" value="MBB5068813.1"/>
    <property type="molecule type" value="Genomic_DNA"/>
</dbReference>
<evidence type="ECO:0000259" key="6">
    <source>
        <dbReference type="Pfam" id="PF03328"/>
    </source>
</evidence>
<evidence type="ECO:0000256" key="4">
    <source>
        <dbReference type="PIRSR" id="PIRSR015582-1"/>
    </source>
</evidence>
<dbReference type="EC" id="4.1.3.25" evidence="7"/>
<evidence type="ECO:0000256" key="3">
    <source>
        <dbReference type="ARBA" id="ARBA00022842"/>
    </source>
</evidence>
<evidence type="ECO:0000256" key="5">
    <source>
        <dbReference type="PIRSR" id="PIRSR015582-2"/>
    </source>
</evidence>
<feature type="binding site" evidence="5">
    <location>
        <position position="133"/>
    </location>
    <ligand>
        <name>Mg(2+)</name>
        <dbReference type="ChEBI" id="CHEBI:18420"/>
    </ligand>
</feature>
<dbReference type="PIRSF" id="PIRSF015582">
    <property type="entry name" value="Cit_lyase_B"/>
    <property type="match status" value="1"/>
</dbReference>
<dbReference type="GO" id="GO:0000287">
    <property type="term" value="F:magnesium ion binding"/>
    <property type="evidence" value="ECO:0007669"/>
    <property type="project" value="TreeGrafter"/>
</dbReference>
<dbReference type="RefSeq" id="WP_184478563.1">
    <property type="nucleotide sequence ID" value="NZ_JACHIV010000001.1"/>
</dbReference>
<comment type="caution">
    <text evidence="7">The sequence shown here is derived from an EMBL/GenBank/DDBJ whole genome shotgun (WGS) entry which is preliminary data.</text>
</comment>
<name>A0A840NEV8_9PSEU</name>
<dbReference type="InterPro" id="IPR040442">
    <property type="entry name" value="Pyrv_kinase-like_dom_sf"/>
</dbReference>
<dbReference type="GO" id="GO:0006107">
    <property type="term" value="P:oxaloacetate metabolic process"/>
    <property type="evidence" value="ECO:0007669"/>
    <property type="project" value="TreeGrafter"/>
</dbReference>
<organism evidence="7 8">
    <name type="scientific">Saccharopolyspora gloriosae</name>
    <dbReference type="NCBI Taxonomy" id="455344"/>
    <lineage>
        <taxon>Bacteria</taxon>
        <taxon>Bacillati</taxon>
        <taxon>Actinomycetota</taxon>
        <taxon>Actinomycetes</taxon>
        <taxon>Pseudonocardiales</taxon>
        <taxon>Pseudonocardiaceae</taxon>
        <taxon>Saccharopolyspora</taxon>
    </lineage>
</organism>
<dbReference type="InterPro" id="IPR005000">
    <property type="entry name" value="Aldolase/citrate-lyase_domain"/>
</dbReference>
<gene>
    <name evidence="7" type="ORF">BJ969_001901</name>
</gene>
<feature type="binding site" evidence="4">
    <location>
        <position position="133"/>
    </location>
    <ligand>
        <name>substrate</name>
    </ligand>
</feature>
<comment type="cofactor">
    <cofactor evidence="1">
        <name>Mg(2+)</name>
        <dbReference type="ChEBI" id="CHEBI:18420"/>
    </cofactor>
</comment>
<feature type="domain" description="HpcH/HpaI aldolase/citrate lyase" evidence="6">
    <location>
        <begin position="14"/>
        <end position="226"/>
    </location>
</feature>
<keyword evidence="7" id="KW-0456">Lyase</keyword>
<accession>A0A840NEV8</accession>
<dbReference type="GO" id="GO:0047777">
    <property type="term" value="F:(S)-citramalyl-CoA lyase activity"/>
    <property type="evidence" value="ECO:0007669"/>
    <property type="project" value="UniProtKB-EC"/>
</dbReference>
<dbReference type="AlphaFoldDB" id="A0A840NEV8"/>
<dbReference type="PANTHER" id="PTHR32308:SF0">
    <property type="entry name" value="HPCH_HPAI ALDOLASE_CITRATE LYASE DOMAIN-CONTAINING PROTEIN"/>
    <property type="match status" value="1"/>
</dbReference>
<dbReference type="SUPFAM" id="SSF51621">
    <property type="entry name" value="Phosphoenolpyruvate/pyruvate domain"/>
    <property type="match status" value="1"/>
</dbReference>